<dbReference type="InterPro" id="IPR003423">
    <property type="entry name" value="OMP_efflux"/>
</dbReference>
<dbReference type="PANTHER" id="PTHR30203:SF24">
    <property type="entry name" value="BLR4935 PROTEIN"/>
    <property type="match status" value="1"/>
</dbReference>
<evidence type="ECO:0008006" key="5">
    <source>
        <dbReference type="Google" id="ProtNLM"/>
    </source>
</evidence>
<dbReference type="Pfam" id="PF02321">
    <property type="entry name" value="OEP"/>
    <property type="match status" value="2"/>
</dbReference>
<feature type="chain" id="PRO_5014742666" description="TolC family protein" evidence="2">
    <location>
        <begin position="26"/>
        <end position="424"/>
    </location>
</feature>
<dbReference type="PANTHER" id="PTHR30203">
    <property type="entry name" value="OUTER MEMBRANE CATION EFFLUX PROTEIN"/>
    <property type="match status" value="1"/>
</dbReference>
<dbReference type="AlphaFoldDB" id="A0A2N3PQL0"/>
<evidence type="ECO:0000256" key="1">
    <source>
        <dbReference type="ARBA" id="ARBA00007613"/>
    </source>
</evidence>
<protein>
    <recommendedName>
        <fullName evidence="5">TolC family protein</fullName>
    </recommendedName>
</protein>
<dbReference type="Proteomes" id="UP000233293">
    <property type="component" value="Unassembled WGS sequence"/>
</dbReference>
<feature type="signal peptide" evidence="2">
    <location>
        <begin position="1"/>
        <end position="25"/>
    </location>
</feature>
<sequence length="424" mass="46803">MAMTLIKMSCRVVALLLFLPTAGWADEHHDQAMDAPDLDQLIAIARQMSPELAAAALESDAAAAKVAGADSLPDPKFQWQPMDIPRGADNYLPSQLPRTDKFFLQQEFPLWGKRDLKREIAEADAKKMAALRGVVENEVVARVKAAYAEYHEVHQAMDLDRELLPRLTTVARLASARYAQGVGSQQEATSAEIERTQLQTELLVLEGQRRTLKARLNTLIGRDPRAPIVETPHLRALPGDIELGDLTERALRLNPDLRAEDSAIASANKTADLAERGLYPDIAVTFGGVKSYGRFSGYEGMLEVTLPIRGDLHDAEIGAAKASAGAARSKRDAKELAIQNDLSEAYWSFETARKMEKLIVESSLPQARLGFESAQHAYAVGKGEFIMVLTAEQQWRKTHLDHLKAQLEQQIRLAEIEKLLGGEL</sequence>
<comment type="caution">
    <text evidence="3">The sequence shown here is derived from an EMBL/GenBank/DDBJ whole genome shotgun (WGS) entry which is preliminary data.</text>
</comment>
<organism evidence="3 4">
    <name type="scientific">Telmatospirillum siberiense</name>
    <dbReference type="NCBI Taxonomy" id="382514"/>
    <lineage>
        <taxon>Bacteria</taxon>
        <taxon>Pseudomonadati</taxon>
        <taxon>Pseudomonadota</taxon>
        <taxon>Alphaproteobacteria</taxon>
        <taxon>Rhodospirillales</taxon>
        <taxon>Rhodospirillaceae</taxon>
        <taxon>Telmatospirillum</taxon>
    </lineage>
</organism>
<dbReference type="InterPro" id="IPR010131">
    <property type="entry name" value="MdtP/NodT-like"/>
</dbReference>
<evidence type="ECO:0000256" key="2">
    <source>
        <dbReference type="SAM" id="SignalP"/>
    </source>
</evidence>
<name>A0A2N3PQL0_9PROT</name>
<dbReference type="SUPFAM" id="SSF56954">
    <property type="entry name" value="Outer membrane efflux proteins (OEP)"/>
    <property type="match status" value="1"/>
</dbReference>
<reference evidence="4" key="1">
    <citation type="submission" date="2017-12" db="EMBL/GenBank/DDBJ databases">
        <title>Draft genome sequence of Telmatospirillum siberiense 26-4b1T, an acidotolerant peatland alphaproteobacterium potentially involved in sulfur cycling.</title>
        <authorList>
            <person name="Hausmann B."/>
            <person name="Pjevac P."/>
            <person name="Schreck K."/>
            <person name="Herbold C.W."/>
            <person name="Daims H."/>
            <person name="Wagner M."/>
            <person name="Pester M."/>
            <person name="Loy A."/>
        </authorList>
    </citation>
    <scope>NUCLEOTIDE SEQUENCE [LARGE SCALE GENOMIC DNA]</scope>
    <source>
        <strain evidence="4">26-4b1</strain>
    </source>
</reference>
<dbReference type="EMBL" id="PIUM01000028">
    <property type="protein sequence ID" value="PKU22674.1"/>
    <property type="molecule type" value="Genomic_DNA"/>
</dbReference>
<comment type="similarity">
    <text evidence="1">Belongs to the outer membrane factor (OMF) (TC 1.B.17) family.</text>
</comment>
<dbReference type="GO" id="GO:0015562">
    <property type="term" value="F:efflux transmembrane transporter activity"/>
    <property type="evidence" value="ECO:0007669"/>
    <property type="project" value="InterPro"/>
</dbReference>
<evidence type="ECO:0000313" key="3">
    <source>
        <dbReference type="EMBL" id="PKU22674.1"/>
    </source>
</evidence>
<gene>
    <name evidence="3" type="ORF">CWS72_20290</name>
</gene>
<keyword evidence="4" id="KW-1185">Reference proteome</keyword>
<evidence type="ECO:0000313" key="4">
    <source>
        <dbReference type="Proteomes" id="UP000233293"/>
    </source>
</evidence>
<accession>A0A2N3PQL0</accession>
<keyword evidence="2" id="KW-0732">Signal</keyword>
<dbReference type="Gene3D" id="1.20.1600.10">
    <property type="entry name" value="Outer membrane efflux proteins (OEP)"/>
    <property type="match status" value="1"/>
</dbReference>
<proteinExistence type="inferred from homology"/>